<protein>
    <submittedName>
        <fullName evidence="3">Glycosyltransferase family 2 protein</fullName>
    </submittedName>
</protein>
<dbReference type="GO" id="GO:0016740">
    <property type="term" value="F:transferase activity"/>
    <property type="evidence" value="ECO:0007669"/>
    <property type="project" value="UniProtKB-KW"/>
</dbReference>
<evidence type="ECO:0000256" key="1">
    <source>
        <dbReference type="SAM" id="MobiDB-lite"/>
    </source>
</evidence>
<feature type="domain" description="Glycosyltransferase 2-like" evidence="2">
    <location>
        <begin position="317"/>
        <end position="437"/>
    </location>
</feature>
<dbReference type="CDD" id="cd04186">
    <property type="entry name" value="GT_2_like_c"/>
    <property type="match status" value="1"/>
</dbReference>
<dbReference type="Pfam" id="PF00535">
    <property type="entry name" value="Glycos_transf_2"/>
    <property type="match status" value="1"/>
</dbReference>
<feature type="region of interest" description="Disordered" evidence="1">
    <location>
        <begin position="29"/>
        <end position="55"/>
    </location>
</feature>
<dbReference type="EMBL" id="CP060697">
    <property type="protein sequence ID" value="QNM83789.1"/>
    <property type="molecule type" value="Genomic_DNA"/>
</dbReference>
<sequence length="584" mass="63120">MPFVRPARAAFSGLSWSGLVLGRPGAWRSARRSGSNAARSRSAGLPTAEGRSARAGTGPRARLWLAVQRDAFLQNPALYLRAVAWRARGLKVRSRNAIAPMAGRSARAYEYWIAAHEAAPEGRGPEGSILVAVDCSAGTEGIEQSLASMPIGQKIVIVGGATADVPSVARAADLANHLPARGGWVLPLPCGDLLSFGALTSYARAAAEPGVTLIYADDDLIAPSGKRRAPHFKPDWNPELFEWHDFITGSCAIKTDRAKLAALPDTGWIRALAQTAIGEGVPLHLHRVLHHRRNRPDPVLPAQAVGQALSSPPLVTAIIPTRDHVALLRTCVEGLRGADYPAIEIIVADNDSRESETLAYLADLRRLGVKVIDCPGPFNYSRINNAAVAHATGDLLCFLNNDVEMADPGWLSPLVRQAVRPDIGAVGARLLYPDGTIQHAGVYTGIGGGAGHAHRFQQRDETGYFDRARLPQRVSAVTGACLVVAQDKFNAVGGFDEQDFAVAFNDVDLCLKLNSRGWQSFYEPRSTLIHHESKSRGSDRLRRNRTRFADELAALKRKWGTDLATDPYHHPHLSPFSEQFVIGI</sequence>
<keyword evidence="4" id="KW-1185">Reference proteome</keyword>
<dbReference type="InterPro" id="IPR001173">
    <property type="entry name" value="Glyco_trans_2-like"/>
</dbReference>
<evidence type="ECO:0000313" key="4">
    <source>
        <dbReference type="Proteomes" id="UP000515861"/>
    </source>
</evidence>
<dbReference type="PANTHER" id="PTHR43179">
    <property type="entry name" value="RHAMNOSYLTRANSFERASE WBBL"/>
    <property type="match status" value="1"/>
</dbReference>
<reference evidence="3 4" key="1">
    <citation type="submission" date="2020-08" db="EMBL/GenBank/DDBJ databases">
        <title>Sphingomonas sp. sand1-3 16S ribosomal RNA gene Genome sequencing and assembly.</title>
        <authorList>
            <person name="Kang M."/>
        </authorList>
    </citation>
    <scope>NUCLEOTIDE SEQUENCE [LARGE SCALE GENOMIC DNA]</scope>
    <source>
        <strain evidence="4">sand1-3</strain>
    </source>
</reference>
<dbReference type="Proteomes" id="UP000515861">
    <property type="component" value="Chromosome"/>
</dbReference>
<organism evidence="3 4">
    <name type="scientific">Sphingomonas sabuli</name>
    <dbReference type="NCBI Taxonomy" id="2764186"/>
    <lineage>
        <taxon>Bacteria</taxon>
        <taxon>Pseudomonadati</taxon>
        <taxon>Pseudomonadota</taxon>
        <taxon>Alphaproteobacteria</taxon>
        <taxon>Sphingomonadales</taxon>
        <taxon>Sphingomonadaceae</taxon>
        <taxon>Sphingomonas</taxon>
    </lineage>
</organism>
<accession>A0A7G9L590</accession>
<evidence type="ECO:0000313" key="3">
    <source>
        <dbReference type="EMBL" id="QNM83789.1"/>
    </source>
</evidence>
<dbReference type="PANTHER" id="PTHR43179:SF7">
    <property type="entry name" value="RHAMNOSYLTRANSFERASE WBBL"/>
    <property type="match status" value="1"/>
</dbReference>
<dbReference type="AlphaFoldDB" id="A0A7G9L590"/>
<dbReference type="SUPFAM" id="SSF53448">
    <property type="entry name" value="Nucleotide-diphospho-sugar transferases"/>
    <property type="match status" value="1"/>
</dbReference>
<dbReference type="InterPro" id="IPR029044">
    <property type="entry name" value="Nucleotide-diphossugar_trans"/>
</dbReference>
<proteinExistence type="predicted"/>
<dbReference type="Gene3D" id="3.90.550.10">
    <property type="entry name" value="Spore Coat Polysaccharide Biosynthesis Protein SpsA, Chain A"/>
    <property type="match status" value="1"/>
</dbReference>
<gene>
    <name evidence="3" type="ORF">H8M03_05570</name>
</gene>
<feature type="compositionally biased region" description="Low complexity" evidence="1">
    <location>
        <begin position="29"/>
        <end position="44"/>
    </location>
</feature>
<name>A0A7G9L590_9SPHN</name>
<keyword evidence="3" id="KW-0808">Transferase</keyword>
<evidence type="ECO:0000259" key="2">
    <source>
        <dbReference type="Pfam" id="PF00535"/>
    </source>
</evidence>
<dbReference type="KEGG" id="ssau:H8M03_05570"/>